<dbReference type="AlphaFoldDB" id="A0A835Z9Q0"/>
<comment type="subcellular location">
    <subcellularLocation>
        <location evidence="2">Nucleus membrane</location>
    </subcellularLocation>
    <subcellularLocation>
        <location evidence="3">Nucleus</location>
        <location evidence="3">Nuclear pore complex</location>
    </subcellularLocation>
</comment>
<evidence type="ECO:0000256" key="14">
    <source>
        <dbReference type="ARBA" id="ARBA00023242"/>
    </source>
</evidence>
<evidence type="ECO:0000256" key="10">
    <source>
        <dbReference type="ARBA" id="ARBA00023010"/>
    </source>
</evidence>
<keyword evidence="14" id="KW-0539">Nucleus</keyword>
<evidence type="ECO:0000256" key="7">
    <source>
        <dbReference type="ARBA" id="ARBA00022816"/>
    </source>
</evidence>
<keyword evidence="10" id="KW-0811">Translocation</keyword>
<keyword evidence="7" id="KW-0509">mRNA transport</keyword>
<dbReference type="SUPFAM" id="SSF90209">
    <property type="entry name" value="Ran binding protein zinc finger-like"/>
    <property type="match status" value="2"/>
</dbReference>
<dbReference type="GO" id="GO:0031965">
    <property type="term" value="C:nuclear membrane"/>
    <property type="evidence" value="ECO:0007669"/>
    <property type="project" value="UniProtKB-SubCell"/>
</dbReference>
<feature type="compositionally biased region" description="Low complexity" evidence="20">
    <location>
        <begin position="286"/>
        <end position="299"/>
    </location>
</feature>
<feature type="compositionally biased region" description="Gly residues" evidence="20">
    <location>
        <begin position="220"/>
        <end position="231"/>
    </location>
</feature>
<evidence type="ECO:0000313" key="22">
    <source>
        <dbReference type="EMBL" id="KAG5186094.1"/>
    </source>
</evidence>
<dbReference type="PROSITE" id="PS50199">
    <property type="entry name" value="ZF_RANBP2_2"/>
    <property type="match status" value="2"/>
</dbReference>
<dbReference type="EMBL" id="JAFCMP010000113">
    <property type="protein sequence ID" value="KAG5186094.1"/>
    <property type="molecule type" value="Genomic_DNA"/>
</dbReference>
<dbReference type="GO" id="GO:0006606">
    <property type="term" value="P:protein import into nucleus"/>
    <property type="evidence" value="ECO:0007669"/>
    <property type="project" value="TreeGrafter"/>
</dbReference>
<feature type="region of interest" description="Disordered" evidence="20">
    <location>
        <begin position="286"/>
        <end position="330"/>
    </location>
</feature>
<keyword evidence="13" id="KW-0472">Membrane</keyword>
<evidence type="ECO:0000256" key="4">
    <source>
        <dbReference type="ARBA" id="ARBA00022448"/>
    </source>
</evidence>
<evidence type="ECO:0000256" key="19">
    <source>
        <dbReference type="PROSITE-ProRule" id="PRU00322"/>
    </source>
</evidence>
<dbReference type="GO" id="GO:0017056">
    <property type="term" value="F:structural constituent of nuclear pore"/>
    <property type="evidence" value="ECO:0007669"/>
    <property type="project" value="TreeGrafter"/>
</dbReference>
<evidence type="ECO:0000256" key="9">
    <source>
        <dbReference type="ARBA" id="ARBA00022927"/>
    </source>
</evidence>
<evidence type="ECO:0000313" key="23">
    <source>
        <dbReference type="Proteomes" id="UP000664859"/>
    </source>
</evidence>
<evidence type="ECO:0000256" key="3">
    <source>
        <dbReference type="ARBA" id="ARBA00004567"/>
    </source>
</evidence>
<feature type="domain" description="RanBP2-type" evidence="21">
    <location>
        <begin position="245"/>
        <end position="274"/>
    </location>
</feature>
<evidence type="ECO:0000256" key="17">
    <source>
        <dbReference type="ARBA" id="ARBA00078197"/>
    </source>
</evidence>
<gene>
    <name evidence="22" type="ORF">JKP88DRAFT_162323</name>
</gene>
<proteinExistence type="inferred from homology"/>
<comment type="similarity">
    <text evidence="15">Belongs to the NUP153 family.</text>
</comment>
<name>A0A835Z9Q0_9STRA</name>
<feature type="region of interest" description="Disordered" evidence="20">
    <location>
        <begin position="114"/>
        <end position="134"/>
    </location>
</feature>
<evidence type="ECO:0000256" key="15">
    <source>
        <dbReference type="ARBA" id="ARBA00060842"/>
    </source>
</evidence>
<evidence type="ECO:0000256" key="5">
    <source>
        <dbReference type="ARBA" id="ARBA00022723"/>
    </source>
</evidence>
<organism evidence="22 23">
    <name type="scientific">Tribonema minus</name>
    <dbReference type="NCBI Taxonomy" id="303371"/>
    <lineage>
        <taxon>Eukaryota</taxon>
        <taxon>Sar</taxon>
        <taxon>Stramenopiles</taxon>
        <taxon>Ochrophyta</taxon>
        <taxon>PX clade</taxon>
        <taxon>Xanthophyceae</taxon>
        <taxon>Tribonematales</taxon>
        <taxon>Tribonemataceae</taxon>
        <taxon>Tribonema</taxon>
    </lineage>
</organism>
<feature type="compositionally biased region" description="Gly residues" evidence="20">
    <location>
        <begin position="314"/>
        <end position="330"/>
    </location>
</feature>
<dbReference type="GO" id="GO:0006405">
    <property type="term" value="P:RNA export from nucleus"/>
    <property type="evidence" value="ECO:0007669"/>
    <property type="project" value="TreeGrafter"/>
</dbReference>
<dbReference type="Proteomes" id="UP000664859">
    <property type="component" value="Unassembled WGS sequence"/>
</dbReference>
<dbReference type="OrthoDB" id="248320at2759"/>
<dbReference type="GO" id="GO:0003677">
    <property type="term" value="F:DNA binding"/>
    <property type="evidence" value="ECO:0007669"/>
    <property type="project" value="UniProtKB-KW"/>
</dbReference>
<evidence type="ECO:0000256" key="6">
    <source>
        <dbReference type="ARBA" id="ARBA00022771"/>
    </source>
</evidence>
<reference evidence="22" key="1">
    <citation type="submission" date="2021-02" db="EMBL/GenBank/DDBJ databases">
        <title>First Annotated Genome of the Yellow-green Alga Tribonema minus.</title>
        <authorList>
            <person name="Mahan K.M."/>
        </authorList>
    </citation>
    <scope>NUCLEOTIDE SEQUENCE</scope>
    <source>
        <strain evidence="22">UTEX B ZZ1240</strain>
    </source>
</reference>
<evidence type="ECO:0000256" key="12">
    <source>
        <dbReference type="ARBA" id="ARBA00023132"/>
    </source>
</evidence>
<dbReference type="PANTHER" id="PTHR23193:SF23">
    <property type="entry name" value="NUCLEAR PORE COMPLEX PROTEIN NUP153"/>
    <property type="match status" value="1"/>
</dbReference>
<sequence>MASLLLLYARGRASTSAQNLKSALLLDVAGGAPASGGGFTFATLSAATAAPTGGADAPEEQPSSGAGFVFAHKEPVAFGSLSLSAASTGDGGSGHAAAASSGGDEGALAVTEEFSPEADDGGSDDVEAEREEERAKVRGAFAALNEGGGGGSIAAAQFAELFEALGTTYNEEAHTKTLRRLQDGAGRVPLDAFLDWYIEWLLGDDDDASDDGSAAAADDGGSGSGGGGGSGAAATQGFGDMFKAVAGEWKCEACLVRNPPTAVKCVSCETPGPGAAAEAAPAAAAPPGAARAGGRETAAAGGGIGPSGFHFGDSSGGTGSSGGGGGGGGSSGAAGGGVWGAFKPPAGHWKCKVCCVYNRDGASKCQSCETPAADAAAAGAGAGASARMSSAAATGGTIGPTGFSFAAAGANVAGCESLLPAFVKMSLVLWSPPLQAYASFSHHVGQAVRKRRTSIAPCNLTIW</sequence>
<evidence type="ECO:0000256" key="20">
    <source>
        <dbReference type="SAM" id="MobiDB-lite"/>
    </source>
</evidence>
<dbReference type="PROSITE" id="PS01358">
    <property type="entry name" value="ZF_RANBP2_1"/>
    <property type="match status" value="2"/>
</dbReference>
<evidence type="ECO:0000259" key="21">
    <source>
        <dbReference type="PROSITE" id="PS50199"/>
    </source>
</evidence>
<keyword evidence="5" id="KW-0479">Metal-binding</keyword>
<feature type="domain" description="RanBP2-type" evidence="21">
    <location>
        <begin position="345"/>
        <end position="374"/>
    </location>
</feature>
<evidence type="ECO:0000256" key="2">
    <source>
        <dbReference type="ARBA" id="ARBA00004126"/>
    </source>
</evidence>
<dbReference type="Gene3D" id="4.10.1060.10">
    <property type="entry name" value="Zinc finger, RanBP2-type"/>
    <property type="match status" value="2"/>
</dbReference>
<evidence type="ECO:0000256" key="11">
    <source>
        <dbReference type="ARBA" id="ARBA00023125"/>
    </source>
</evidence>
<comment type="caution">
    <text evidence="22">The sequence shown here is derived from an EMBL/GenBank/DDBJ whole genome shotgun (WGS) entry which is preliminary data.</text>
</comment>
<protein>
    <recommendedName>
        <fullName evidence="16">Nuclear pore complex protein Nup153</fullName>
    </recommendedName>
    <alternativeName>
        <fullName evidence="18">153 kDa nucleoporin</fullName>
    </alternativeName>
    <alternativeName>
        <fullName evidence="17">Nucleoporin Nup153</fullName>
    </alternativeName>
</protein>
<keyword evidence="12" id="KW-0906">Nuclear pore complex</keyword>
<keyword evidence="23" id="KW-1185">Reference proteome</keyword>
<dbReference type="Pfam" id="PF00641">
    <property type="entry name" value="Zn_ribbon_RanBP"/>
    <property type="match status" value="2"/>
</dbReference>
<evidence type="ECO:0000256" key="1">
    <source>
        <dbReference type="ARBA" id="ARBA00001947"/>
    </source>
</evidence>
<accession>A0A835Z9Q0</accession>
<comment type="cofactor">
    <cofactor evidence="1">
        <name>Zn(2+)</name>
        <dbReference type="ChEBI" id="CHEBI:29105"/>
    </cofactor>
</comment>
<evidence type="ECO:0000256" key="18">
    <source>
        <dbReference type="ARBA" id="ARBA00079437"/>
    </source>
</evidence>
<dbReference type="InterPro" id="IPR026054">
    <property type="entry name" value="Nucleoporin"/>
</dbReference>
<dbReference type="GO" id="GO:0005643">
    <property type="term" value="C:nuclear pore"/>
    <property type="evidence" value="ECO:0007669"/>
    <property type="project" value="UniProtKB-SubCell"/>
</dbReference>
<dbReference type="GO" id="GO:0008270">
    <property type="term" value="F:zinc ion binding"/>
    <property type="evidence" value="ECO:0007669"/>
    <property type="project" value="UniProtKB-KW"/>
</dbReference>
<keyword evidence="8" id="KW-0862">Zinc</keyword>
<keyword evidence="9" id="KW-0653">Protein transport</keyword>
<feature type="region of interest" description="Disordered" evidence="20">
    <location>
        <begin position="210"/>
        <end position="231"/>
    </location>
</feature>
<dbReference type="FunFam" id="4.10.1060.10:FF:000003">
    <property type="entry name" value="E3 SUMO-protein ligase RanBP2"/>
    <property type="match status" value="1"/>
</dbReference>
<dbReference type="InterPro" id="IPR036443">
    <property type="entry name" value="Znf_RanBP2_sf"/>
</dbReference>
<dbReference type="InterPro" id="IPR001876">
    <property type="entry name" value="Znf_RanBP2"/>
</dbReference>
<dbReference type="SMART" id="SM00547">
    <property type="entry name" value="ZnF_RBZ"/>
    <property type="match status" value="2"/>
</dbReference>
<dbReference type="GO" id="GO:0008139">
    <property type="term" value="F:nuclear localization sequence binding"/>
    <property type="evidence" value="ECO:0007669"/>
    <property type="project" value="TreeGrafter"/>
</dbReference>
<keyword evidence="6 19" id="KW-0863">Zinc-finger</keyword>
<keyword evidence="4" id="KW-0813">Transport</keyword>
<feature type="compositionally biased region" description="Acidic residues" evidence="20">
    <location>
        <begin position="114"/>
        <end position="130"/>
    </location>
</feature>
<dbReference type="GO" id="GO:0051028">
    <property type="term" value="P:mRNA transport"/>
    <property type="evidence" value="ECO:0007669"/>
    <property type="project" value="UniProtKB-KW"/>
</dbReference>
<evidence type="ECO:0000256" key="16">
    <source>
        <dbReference type="ARBA" id="ARBA00068609"/>
    </source>
</evidence>
<dbReference type="PANTHER" id="PTHR23193">
    <property type="entry name" value="NUCLEAR PORE COMPLEX PROTEIN NUP"/>
    <property type="match status" value="1"/>
</dbReference>
<evidence type="ECO:0000256" key="13">
    <source>
        <dbReference type="ARBA" id="ARBA00023136"/>
    </source>
</evidence>
<keyword evidence="11" id="KW-0238">DNA-binding</keyword>
<evidence type="ECO:0000256" key="8">
    <source>
        <dbReference type="ARBA" id="ARBA00022833"/>
    </source>
</evidence>